<keyword evidence="5" id="KW-0238">DNA-binding</keyword>
<evidence type="ECO:0000256" key="1">
    <source>
        <dbReference type="ARBA" id="ARBA00005384"/>
    </source>
</evidence>
<feature type="domain" description="HTH gntR-type" evidence="9">
    <location>
        <begin position="14"/>
        <end position="82"/>
    </location>
</feature>
<dbReference type="InterPro" id="IPR015421">
    <property type="entry name" value="PyrdxlP-dep_Trfase_major"/>
</dbReference>
<dbReference type="PANTHER" id="PTHR46577:SF1">
    <property type="entry name" value="HTH-TYPE TRANSCRIPTIONAL REGULATORY PROTEIN GABR"/>
    <property type="match status" value="1"/>
</dbReference>
<dbReference type="Pfam" id="PF00155">
    <property type="entry name" value="Aminotran_1_2"/>
    <property type="match status" value="1"/>
</dbReference>
<name>A0ABU7TPI3_9HYPH</name>
<dbReference type="RefSeq" id="WP_331302269.1">
    <property type="nucleotide sequence ID" value="NZ_MLCA01000007.1"/>
</dbReference>
<evidence type="ECO:0000256" key="8">
    <source>
        <dbReference type="SAM" id="MobiDB-lite"/>
    </source>
</evidence>
<comment type="caution">
    <text evidence="10">The sequence shown here is derived from an EMBL/GenBank/DDBJ whole genome shotgun (WGS) entry which is preliminary data.</text>
</comment>
<gene>
    <name evidence="10" type="ORF">MOTC310_14375</name>
</gene>
<accession>A0ABU7TPI3</accession>
<dbReference type="SUPFAM" id="SSF53383">
    <property type="entry name" value="PLP-dependent transferases"/>
    <property type="match status" value="1"/>
</dbReference>
<dbReference type="InterPro" id="IPR000524">
    <property type="entry name" value="Tscrpt_reg_HTH_GntR"/>
</dbReference>
<dbReference type="CDD" id="cd07377">
    <property type="entry name" value="WHTH_GntR"/>
    <property type="match status" value="1"/>
</dbReference>
<dbReference type="InterPro" id="IPR004839">
    <property type="entry name" value="Aminotransferase_I/II_large"/>
</dbReference>
<dbReference type="InterPro" id="IPR036388">
    <property type="entry name" value="WH-like_DNA-bd_sf"/>
</dbReference>
<keyword evidence="3" id="KW-0663">Pyridoxal phosphate</keyword>
<evidence type="ECO:0000256" key="6">
    <source>
        <dbReference type="ARBA" id="ARBA00023163"/>
    </source>
</evidence>
<evidence type="ECO:0000256" key="2">
    <source>
        <dbReference type="ARBA" id="ARBA00016004"/>
    </source>
</evidence>
<dbReference type="Gene3D" id="1.10.10.10">
    <property type="entry name" value="Winged helix-like DNA-binding domain superfamily/Winged helix DNA-binding domain"/>
    <property type="match status" value="1"/>
</dbReference>
<evidence type="ECO:0000256" key="4">
    <source>
        <dbReference type="ARBA" id="ARBA00023015"/>
    </source>
</evidence>
<feature type="region of interest" description="Disordered" evidence="8">
    <location>
        <begin position="83"/>
        <end position="103"/>
    </location>
</feature>
<dbReference type="PROSITE" id="PS50949">
    <property type="entry name" value="HTH_GNTR"/>
    <property type="match status" value="1"/>
</dbReference>
<reference evidence="10 11" key="1">
    <citation type="journal article" date="2012" name="Genet. Mol. Biol.">
        <title>Analysis of 16S rRNA and mxaF genes revealing insights into Methylobacterium niche-specific plant association.</title>
        <authorList>
            <person name="Dourado M.N."/>
            <person name="Andreote F.D."/>
            <person name="Dini-Andreote F."/>
            <person name="Conti R."/>
            <person name="Araujo J.M."/>
            <person name="Araujo W.L."/>
        </authorList>
    </citation>
    <scope>NUCLEOTIDE SEQUENCE [LARGE SCALE GENOMIC DNA]</scope>
    <source>
        <strain evidence="10 11">TC3-10</strain>
    </source>
</reference>
<proteinExistence type="inferred from homology"/>
<keyword evidence="11" id="KW-1185">Reference proteome</keyword>
<evidence type="ECO:0000313" key="10">
    <source>
        <dbReference type="EMBL" id="MEE7491586.1"/>
    </source>
</evidence>
<evidence type="ECO:0000259" key="9">
    <source>
        <dbReference type="PROSITE" id="PS50949"/>
    </source>
</evidence>
<protein>
    <recommendedName>
        <fullName evidence="2">8-amino-7-oxononanoate synthase</fullName>
    </recommendedName>
    <alternativeName>
        <fullName evidence="7">Alpha-oxoamine synthase</fullName>
    </alternativeName>
</protein>
<dbReference type="PANTHER" id="PTHR46577">
    <property type="entry name" value="HTH-TYPE TRANSCRIPTIONAL REGULATORY PROTEIN GABR"/>
    <property type="match status" value="1"/>
</dbReference>
<dbReference type="SMART" id="SM00345">
    <property type="entry name" value="HTH_GNTR"/>
    <property type="match status" value="1"/>
</dbReference>
<keyword evidence="4" id="KW-0805">Transcription regulation</keyword>
<evidence type="ECO:0000313" key="11">
    <source>
        <dbReference type="Proteomes" id="UP001355206"/>
    </source>
</evidence>
<dbReference type="Gene3D" id="3.40.640.10">
    <property type="entry name" value="Type I PLP-dependent aspartate aminotransferase-like (Major domain)"/>
    <property type="match status" value="1"/>
</dbReference>
<organism evidence="10 11">
    <name type="scientific">Methylobacterium oryzae</name>
    <dbReference type="NCBI Taxonomy" id="334852"/>
    <lineage>
        <taxon>Bacteria</taxon>
        <taxon>Pseudomonadati</taxon>
        <taxon>Pseudomonadota</taxon>
        <taxon>Alphaproteobacteria</taxon>
        <taxon>Hyphomicrobiales</taxon>
        <taxon>Methylobacteriaceae</taxon>
        <taxon>Methylobacterium</taxon>
    </lineage>
</organism>
<dbReference type="EMBL" id="MLCA01000007">
    <property type="protein sequence ID" value="MEE7491586.1"/>
    <property type="molecule type" value="Genomic_DNA"/>
</dbReference>
<dbReference type="Proteomes" id="UP001355206">
    <property type="component" value="Unassembled WGS sequence"/>
</dbReference>
<dbReference type="InterPro" id="IPR051446">
    <property type="entry name" value="HTH_trans_reg/aminotransferase"/>
</dbReference>
<dbReference type="Pfam" id="PF00392">
    <property type="entry name" value="GntR"/>
    <property type="match status" value="1"/>
</dbReference>
<dbReference type="SUPFAM" id="SSF46785">
    <property type="entry name" value="Winged helix' DNA-binding domain"/>
    <property type="match status" value="1"/>
</dbReference>
<dbReference type="CDD" id="cd00609">
    <property type="entry name" value="AAT_like"/>
    <property type="match status" value="1"/>
</dbReference>
<sequence length="463" mass="48885">MMGIWNPTITGDAGPKYLAIVKALAEDIRAGRLLPGARLPPQRTLAKHLNVDLTTVTRAFNEARRSGLIDAAAGRGSFVRIPGSPAAEMRRPDPTGSVDFSMNMPPQPAAARLTERMEAGLSRLAGSSGFLARMQYQDSAGNLADRAAAAHWLGQRLGTLPVQRVLVAGGAQVVLAAVLAAILKPGDALCVPALTYPGLRMAAERRGVRLVPVAGDAEGLDADAFLERCRSDRPRALYLVPTLDNPTTATLPAIRRLRIAEIARTHGVAIIEDDAYGALPVDAPAPIASQASDITWHIATLSKCASPGLRIAYVAVPGTNEAVRLAAELRAINMMASPLTAALASNWIAEGDLDGIVAAIRQENTLRQAVARETLRDLDVRAHPCGHHLWLKLPDPWRRGEFGAHARQLGVSVILSDAFAVGAAPEAIRVSLGAAPDAETLRYGLSLLATLLAHPPGAISTIV</sequence>
<comment type="similarity">
    <text evidence="1">In the C-terminal section; belongs to the class-I pyridoxal-phosphate-dependent aminotransferase family.</text>
</comment>
<evidence type="ECO:0000256" key="7">
    <source>
        <dbReference type="ARBA" id="ARBA00031658"/>
    </source>
</evidence>
<dbReference type="InterPro" id="IPR036390">
    <property type="entry name" value="WH_DNA-bd_sf"/>
</dbReference>
<evidence type="ECO:0000256" key="5">
    <source>
        <dbReference type="ARBA" id="ARBA00023125"/>
    </source>
</evidence>
<evidence type="ECO:0000256" key="3">
    <source>
        <dbReference type="ARBA" id="ARBA00022898"/>
    </source>
</evidence>
<dbReference type="InterPro" id="IPR015424">
    <property type="entry name" value="PyrdxlP-dep_Trfase"/>
</dbReference>
<keyword evidence="6" id="KW-0804">Transcription</keyword>